<gene>
    <name evidence="1" type="ORF">ACFFIX_23820</name>
</gene>
<name>A0ABV6GLC1_9BACI</name>
<accession>A0ABV6GLC1</accession>
<dbReference type="RefSeq" id="WP_378938568.1">
    <property type="nucleotide sequence ID" value="NZ_JBHLVO010000034.1"/>
</dbReference>
<dbReference type="Proteomes" id="UP001589854">
    <property type="component" value="Unassembled WGS sequence"/>
</dbReference>
<organism evidence="1 2">
    <name type="scientific">Metabacillus herbersteinensis</name>
    <dbReference type="NCBI Taxonomy" id="283816"/>
    <lineage>
        <taxon>Bacteria</taxon>
        <taxon>Bacillati</taxon>
        <taxon>Bacillota</taxon>
        <taxon>Bacilli</taxon>
        <taxon>Bacillales</taxon>
        <taxon>Bacillaceae</taxon>
        <taxon>Metabacillus</taxon>
    </lineage>
</organism>
<sequence>MEIKDFLVMLQYEVQKSFDFVDATKGIKDSDASVLHIALEKVEVELPVAFSSKEIVYKPAESTHFAPAVKRLRLPYNEKTVIDKHYLPRKELKGSSINVEIMGPNEKIDEKYSSELIGRIKVTMKPIMK</sequence>
<reference evidence="1 2" key="1">
    <citation type="submission" date="2024-09" db="EMBL/GenBank/DDBJ databases">
        <authorList>
            <person name="Sun Q."/>
            <person name="Mori K."/>
        </authorList>
    </citation>
    <scope>NUCLEOTIDE SEQUENCE [LARGE SCALE GENOMIC DNA]</scope>
    <source>
        <strain evidence="1 2">CCM 7228</strain>
    </source>
</reference>
<evidence type="ECO:0000313" key="2">
    <source>
        <dbReference type="Proteomes" id="UP001589854"/>
    </source>
</evidence>
<proteinExistence type="predicted"/>
<comment type="caution">
    <text evidence="1">The sequence shown here is derived from an EMBL/GenBank/DDBJ whole genome shotgun (WGS) entry which is preliminary data.</text>
</comment>
<dbReference type="EMBL" id="JBHLVO010000034">
    <property type="protein sequence ID" value="MFC0274379.1"/>
    <property type="molecule type" value="Genomic_DNA"/>
</dbReference>
<evidence type="ECO:0000313" key="1">
    <source>
        <dbReference type="EMBL" id="MFC0274379.1"/>
    </source>
</evidence>
<keyword evidence="2" id="KW-1185">Reference proteome</keyword>
<protein>
    <submittedName>
        <fullName evidence="1">Uncharacterized protein</fullName>
    </submittedName>
</protein>